<comment type="caution">
    <text evidence="6">The sequence shown here is derived from an EMBL/GenBank/DDBJ whole genome shotgun (WGS) entry which is preliminary data.</text>
</comment>
<dbReference type="EMBL" id="BAAANY010000038">
    <property type="protein sequence ID" value="GAA1712795.1"/>
    <property type="molecule type" value="Genomic_DNA"/>
</dbReference>
<dbReference type="Pfam" id="PF04228">
    <property type="entry name" value="Zn_peptidase"/>
    <property type="match status" value="1"/>
</dbReference>
<dbReference type="RefSeq" id="WP_344314622.1">
    <property type="nucleotide sequence ID" value="NZ_BAAANY010000038.1"/>
</dbReference>
<organism evidence="6 7">
    <name type="scientific">Fodinicola feengrottensis</name>
    <dbReference type="NCBI Taxonomy" id="435914"/>
    <lineage>
        <taxon>Bacteria</taxon>
        <taxon>Bacillati</taxon>
        <taxon>Actinomycetota</taxon>
        <taxon>Actinomycetes</taxon>
        <taxon>Mycobacteriales</taxon>
        <taxon>Fodinicola</taxon>
    </lineage>
</organism>
<evidence type="ECO:0000256" key="4">
    <source>
        <dbReference type="ARBA" id="ARBA00023136"/>
    </source>
</evidence>
<sequence length="315" mass="33250">MSDNDFDSNAELDASQIDDRRGSDSSGSGGFGGGGGGFTIPGGGRTVGGSIVGLIVLVVVGALFGTGTIDLSTLSGGGASGTSSGDNRALAQKCAASNPQRFTELDCRNGFYVNDIQQFWNRELPTTFGVRYKVTKAVFFSRSTNTGCGQATSDVGPFYCPADELVYIDLSFYAELSSRFGAPGQFAQAYVLAHEFGHHIQNLTGTERRVRQLQQQNPSKKNVYSVALELQADCYAGVWAKNAGGGPVATVDDKDIQEALQAAAAVGDDRIQQAAGAGVNQETWTHGSAKSRQQWFFTGYTTGDPTKCDTLSATR</sequence>
<reference evidence="7" key="1">
    <citation type="journal article" date="2019" name="Int. J. Syst. Evol. Microbiol.">
        <title>The Global Catalogue of Microorganisms (GCM) 10K type strain sequencing project: providing services to taxonomists for standard genome sequencing and annotation.</title>
        <authorList>
            <consortium name="The Broad Institute Genomics Platform"/>
            <consortium name="The Broad Institute Genome Sequencing Center for Infectious Disease"/>
            <person name="Wu L."/>
            <person name="Ma J."/>
        </authorList>
    </citation>
    <scope>NUCLEOTIDE SEQUENCE [LARGE SCALE GENOMIC DNA]</scope>
    <source>
        <strain evidence="7">JCM 14718</strain>
    </source>
</reference>
<gene>
    <name evidence="6" type="ORF">GCM10009765_72330</name>
</gene>
<evidence type="ECO:0000313" key="6">
    <source>
        <dbReference type="EMBL" id="GAA1712795.1"/>
    </source>
</evidence>
<name>A0ABP4UVK6_9ACTN</name>
<comment type="subcellular location">
    <subcellularLocation>
        <location evidence="1">Membrane</location>
        <topology evidence="1">Single-pass membrane protein</topology>
    </subcellularLocation>
</comment>
<dbReference type="Proteomes" id="UP001500618">
    <property type="component" value="Unassembled WGS sequence"/>
</dbReference>
<evidence type="ECO:0000256" key="2">
    <source>
        <dbReference type="ARBA" id="ARBA00022692"/>
    </source>
</evidence>
<keyword evidence="3" id="KW-1133">Transmembrane helix</keyword>
<dbReference type="PANTHER" id="PTHR30168:SF0">
    <property type="entry name" value="INNER MEMBRANE PROTEIN"/>
    <property type="match status" value="1"/>
</dbReference>
<evidence type="ECO:0000256" key="5">
    <source>
        <dbReference type="SAM" id="MobiDB-lite"/>
    </source>
</evidence>
<keyword evidence="7" id="KW-1185">Reference proteome</keyword>
<keyword evidence="4" id="KW-0472">Membrane</keyword>
<proteinExistence type="predicted"/>
<dbReference type="PANTHER" id="PTHR30168">
    <property type="entry name" value="PUTATIVE MEMBRANE PROTEIN YPFJ"/>
    <property type="match status" value="1"/>
</dbReference>
<protein>
    <submittedName>
        <fullName evidence="6">Neutral zinc metallopeptidase</fullName>
    </submittedName>
</protein>
<evidence type="ECO:0000313" key="7">
    <source>
        <dbReference type="Proteomes" id="UP001500618"/>
    </source>
</evidence>
<evidence type="ECO:0000256" key="1">
    <source>
        <dbReference type="ARBA" id="ARBA00004167"/>
    </source>
</evidence>
<evidence type="ECO:0000256" key="3">
    <source>
        <dbReference type="ARBA" id="ARBA00022989"/>
    </source>
</evidence>
<accession>A0ABP4UVK6</accession>
<feature type="region of interest" description="Disordered" evidence="5">
    <location>
        <begin position="1"/>
        <end position="35"/>
    </location>
</feature>
<feature type="compositionally biased region" description="Acidic residues" evidence="5">
    <location>
        <begin position="1"/>
        <end position="10"/>
    </location>
</feature>
<keyword evidence="2" id="KW-0812">Transmembrane</keyword>
<dbReference type="InterPro" id="IPR007343">
    <property type="entry name" value="Uncharacterised_pept_Zn_put"/>
</dbReference>